<dbReference type="GO" id="GO:0044010">
    <property type="term" value="P:single-species biofilm formation"/>
    <property type="evidence" value="ECO:0007669"/>
    <property type="project" value="InterPro"/>
</dbReference>
<dbReference type="Proteomes" id="UP000254924">
    <property type="component" value="Unassembled WGS sequence"/>
</dbReference>
<dbReference type="InterPro" id="IPR031451">
    <property type="entry name" value="MqsR_toxin"/>
</dbReference>
<gene>
    <name evidence="1" type="ORF">NCTC12224_00077</name>
</gene>
<evidence type="ECO:0000313" key="2">
    <source>
        <dbReference type="Proteomes" id="UP000254924"/>
    </source>
</evidence>
<dbReference type="AlphaFoldDB" id="A0A380JZS5"/>
<reference evidence="1 2" key="1">
    <citation type="submission" date="2018-06" db="EMBL/GenBank/DDBJ databases">
        <authorList>
            <consortium name="Pathogen Informatics"/>
            <person name="Doyle S."/>
        </authorList>
    </citation>
    <scope>NUCLEOTIDE SEQUENCE [LARGE SCALE GENOMIC DNA]</scope>
    <source>
        <strain evidence="1 2">NCTC12224</strain>
    </source>
</reference>
<protein>
    <recommendedName>
        <fullName evidence="3">Phage protein</fullName>
    </recommendedName>
</protein>
<dbReference type="InterPro" id="IPR038493">
    <property type="entry name" value="MqsR_sf"/>
</dbReference>
<dbReference type="EMBL" id="UHFN01000002">
    <property type="protein sequence ID" value="SUN58034.1"/>
    <property type="molecule type" value="Genomic_DNA"/>
</dbReference>
<dbReference type="Pfam" id="PF15723">
    <property type="entry name" value="MqsR_toxin"/>
    <property type="match status" value="1"/>
</dbReference>
<accession>A0A380JZS5</accession>
<dbReference type="Gene3D" id="3.30.2310.40">
    <property type="match status" value="1"/>
</dbReference>
<proteinExistence type="predicted"/>
<keyword evidence="2" id="KW-1185">Reference proteome</keyword>
<dbReference type="GO" id="GO:0009372">
    <property type="term" value="P:quorum sensing"/>
    <property type="evidence" value="ECO:0007669"/>
    <property type="project" value="InterPro"/>
</dbReference>
<evidence type="ECO:0008006" key="3">
    <source>
        <dbReference type="Google" id="ProtNLM"/>
    </source>
</evidence>
<name>A0A380JZS5_9STRE</name>
<sequence>MTNEEIEELLSHLKELVARDAFYTVLRGGRKVAIKNELIKKVVPSLKVSDFNKKELDYNGSGEYIFVFITQEGMKFYIKFKFVFNKGKEKVKFISFHYAELRNA</sequence>
<evidence type="ECO:0000313" key="1">
    <source>
        <dbReference type="EMBL" id="SUN58034.1"/>
    </source>
</evidence>
<dbReference type="GO" id="GO:0017148">
    <property type="term" value="P:negative regulation of translation"/>
    <property type="evidence" value="ECO:0007669"/>
    <property type="project" value="InterPro"/>
</dbReference>
<organism evidence="1 2">
    <name type="scientific">Streptococcus hyointestinalis</name>
    <dbReference type="NCBI Taxonomy" id="1337"/>
    <lineage>
        <taxon>Bacteria</taxon>
        <taxon>Bacillati</taxon>
        <taxon>Bacillota</taxon>
        <taxon>Bacilli</taxon>
        <taxon>Lactobacillales</taxon>
        <taxon>Streptococcaceae</taxon>
        <taxon>Streptococcus</taxon>
    </lineage>
</organism>